<dbReference type="PANTHER" id="PTHR43143:SF5">
    <property type="entry name" value="SECRETED PROTEIN"/>
    <property type="match status" value="1"/>
</dbReference>
<evidence type="ECO:0000259" key="4">
    <source>
        <dbReference type="PROSITE" id="PS51841"/>
    </source>
</evidence>
<feature type="transmembrane region" description="Helical" evidence="2">
    <location>
        <begin position="1955"/>
        <end position="1974"/>
    </location>
</feature>
<dbReference type="SUPFAM" id="SSF56300">
    <property type="entry name" value="Metallo-dependent phosphatases"/>
    <property type="match status" value="1"/>
</dbReference>
<keyword evidence="2" id="KW-0812">Transmembrane</keyword>
<dbReference type="PANTHER" id="PTHR43143">
    <property type="entry name" value="METALLOPHOSPHOESTERASE, CALCINEURIN SUPERFAMILY"/>
    <property type="match status" value="1"/>
</dbReference>
<keyword evidence="3" id="KW-0732">Signal</keyword>
<accession>A0A317L1M3</accession>
<evidence type="ECO:0000313" key="6">
    <source>
        <dbReference type="Proteomes" id="UP000245624"/>
    </source>
</evidence>
<feature type="chain" id="PRO_5016341829" evidence="3">
    <location>
        <begin position="30"/>
        <end position="1983"/>
    </location>
</feature>
<organism evidence="5 6">
    <name type="scientific">Gracilibacillus dipsosauri</name>
    <dbReference type="NCBI Taxonomy" id="178340"/>
    <lineage>
        <taxon>Bacteria</taxon>
        <taxon>Bacillati</taxon>
        <taxon>Bacillota</taxon>
        <taxon>Bacilli</taxon>
        <taxon>Bacillales</taxon>
        <taxon>Bacillaceae</taxon>
        <taxon>Gracilibacillus</taxon>
    </lineage>
</organism>
<dbReference type="InterPro" id="IPR051918">
    <property type="entry name" value="STPP_CPPED1"/>
</dbReference>
<dbReference type="InterPro" id="IPR029052">
    <property type="entry name" value="Metallo-depent_PP-like"/>
</dbReference>
<dbReference type="Proteomes" id="UP000245624">
    <property type="component" value="Unassembled WGS sequence"/>
</dbReference>
<reference evidence="5 6" key="1">
    <citation type="submission" date="2018-05" db="EMBL/GenBank/DDBJ databases">
        <title>Genomic analysis of Gracilibacillus dipsosauri DD1 reveals novel features of a salt-tolerant amylase.</title>
        <authorList>
            <person name="Deutch C.E."/>
            <person name="Yang S."/>
        </authorList>
    </citation>
    <scope>NUCLEOTIDE SEQUENCE [LARGE SCALE GENOMIC DNA]</scope>
    <source>
        <strain evidence="5 6">DD1</strain>
    </source>
</reference>
<dbReference type="InterPro" id="IPR001322">
    <property type="entry name" value="Lamin_tail_dom"/>
</dbReference>
<keyword evidence="2" id="KW-0472">Membrane</keyword>
<evidence type="ECO:0000313" key="5">
    <source>
        <dbReference type="EMBL" id="PWU68768.1"/>
    </source>
</evidence>
<proteinExistence type="predicted"/>
<feature type="signal peptide" evidence="3">
    <location>
        <begin position="1"/>
        <end position="29"/>
    </location>
</feature>
<keyword evidence="6" id="KW-1185">Reference proteome</keyword>
<evidence type="ECO:0000256" key="1">
    <source>
        <dbReference type="SAM" id="MobiDB-lite"/>
    </source>
</evidence>
<feature type="region of interest" description="Disordered" evidence="1">
    <location>
        <begin position="326"/>
        <end position="378"/>
    </location>
</feature>
<dbReference type="PROSITE" id="PS51841">
    <property type="entry name" value="LTD"/>
    <property type="match status" value="1"/>
</dbReference>
<dbReference type="RefSeq" id="WP_109984366.1">
    <property type="nucleotide sequence ID" value="NZ_QGTD01000008.1"/>
</dbReference>
<feature type="region of interest" description="Disordered" evidence="1">
    <location>
        <begin position="1857"/>
        <end position="1920"/>
    </location>
</feature>
<keyword evidence="2" id="KW-1133">Transmembrane helix</keyword>
<feature type="compositionally biased region" description="Basic and acidic residues" evidence="1">
    <location>
        <begin position="1862"/>
        <end position="1884"/>
    </location>
</feature>
<evidence type="ECO:0000256" key="3">
    <source>
        <dbReference type="SAM" id="SignalP"/>
    </source>
</evidence>
<comment type="caution">
    <text evidence="5">The sequence shown here is derived from an EMBL/GenBank/DDBJ whole genome shotgun (WGS) entry which is preliminary data.</text>
</comment>
<dbReference type="OrthoDB" id="9772095at2"/>
<protein>
    <submittedName>
        <fullName evidence="5">Metallophosphoesterase</fullName>
    </submittedName>
</protein>
<dbReference type="Gene3D" id="3.60.21.10">
    <property type="match status" value="1"/>
</dbReference>
<sequence>MNQIKKALILFLCFLMVFGPYTNTIQALATETKDENTMPIFISEVYPNDKNNSHIEGAGANDLYEYIEIYNNTNKDIDFNSAYKVRYDYNSGSKDLEVASATEGETVTISANSPAVLWVERTNTNIVGPASDLSVEDFRSYHNIPNDVPVYMLKGQDGLNNEDRGFYITNKDDKNDVISHVHYASEAVGDGLSLHTKIPSNGTTMYIFKPKAKATPGEVHQDQLVPATNKAPSLKHQPKELINYDKELNLIAVPENFEKDTFIVNVSYKTSDMNDYKETSMTETNGQYTYTVPALELKGNIISYYFSIIDRKETLYESNVFEVEITRSQQEAPSEETEPNEDKHTGDDSETEEVIEPDEDIQPDEGIKPEEETNTGNQSIFFTEIYPNDKSNSHIEGAGSSDLYEFVEVYNNSDQPIKFNESYKIRYDWRSGTKDLSVTAADNADDQDVTVPANNSAVFWVHRTSVSGDAAKLTEEDFRSYHNVPGDVPVFKVREQNGLPNASDRSFYITKKGDNHEIISEIRFTQEDTSDGLSYHTRFPQEGFTVDAYERKGEPTAGIVDQEQLVPSSNNKPSIILPDVREIEANKDFTVQAEVTDPEDDDLTVKLFYRSNPYGEFAEMEMMKGENDTYSSTITGNEVGSYVFEYYIEASDGEVIVETDIVEIGIKSPENNKPPRILITEMTPNPSGDYRKGSGNQYEVMEIYNNSNEVLNLKGYTLFYLYPSATSTPKQWKIEQDTAIEPYSTGVIWFAKEALRDDVATVEDLNTHFNVQLDENDVVLYDNSESSDFNLPNSLNRGFAFSSSDSLDDLIVEAWYHADNDGEDRMIYEIRNSSVLFKYPKDGKVMERIGTRAYSNPGNLDSGQVPDLEGKDLVAPKIEHNQPFYRIEQGVDYQIIITTPEELAKATLMYGTAEEEITNYTNKTEMQLLDTSDGKYTYGADLQLDKAGSYRYMIETEDMSGNRTSVPYNSRGNPITVIDGTLGKELPDPGLSLEKGEMISGNVPFYAYGTQGTSEAVVTIDGKTIAGEKALPAPAQLNFQASGIDYIYQASASAIKANGQPEYFTRILPSYVQNAWYTYDVSQKYFIADEKVTIHSGSENVPYSLENHKEHFNKTNFDDYNVKNVHLILPDGSTIKPEKVHSYLGNLNKTEQVYRDNVEYALGDGNAPTNTNMAKPMMSDFIFNIPEEKKTATYFEVDSTAYEDGKYEVALSQNNKQMEKIEVTVDNTRPVIEGFINKEGIALSEGESLKGNIYIAVNAKDNLAGIDRVEAFLDGEQVAYPIESTSASLEPGTYELEVHVYDGAKNKAIAKTSFKIATEKPEAPDALSPDNFGEDIGESVTLDAKVTDPAGDKMDVTFMQGRKYDFASEEGIKGYTNVADREPPLAINPGGETELREVDKEKIAYEDGKYLVNDTELGFPYHRFEITVEDELTEGDTVELYWKGKTFPNRIVTLYAWDYETKEWVAQTAATGDTAESDMTLSVEVDQERFVRDGKIQAMVQDEIEDPNAPFNMLWMTDTQYYAESYPHIWDGLGDWIVDSYQKDQFEYVIHTGDIVNVANSDHQWGVADRNLQKLDDANVPYGVLAGNHDAIIDGVDYSYYHKYVGANRYQDKPWYGGSMDNNRNHYDLMSFGGHDFIILYLGFGTEDTPETIEWANKALQKHADRNAIIGMHAYLEYDATLSNMSQNVYDKIVVPNDNVKMVIGGHYHGVTKRISEIENEDGTTRQVLEMLADYQGGPNGGDGYVRYLSFDPTNGTVSVDTYSPILDDYHFFEPEKEKFTEEFQFADIHKRVATDYFSVNVYQDDVIGVDEEVVSGDVASIEWNGLKPNATYYWYMNITDEYGATRRSEIYRFTTGDFTPEVEKPDQNDDDTSREQPGDKNQDDDPSGNSGELDDRETAVKPEDDQSGEPNEEPMPINDENQEANDVHLKSNDQHQNDENLRLEYPLPNTSTNIFNWIAIGFTLLALGILSFIGNRKRKLRN</sequence>
<name>A0A317L1M3_9BACI</name>
<feature type="compositionally biased region" description="Acidic residues" evidence="1">
    <location>
        <begin position="348"/>
        <end position="363"/>
    </location>
</feature>
<dbReference type="EMBL" id="QGTD01000008">
    <property type="protein sequence ID" value="PWU68768.1"/>
    <property type="molecule type" value="Genomic_DNA"/>
</dbReference>
<evidence type="ECO:0000256" key="2">
    <source>
        <dbReference type="SAM" id="Phobius"/>
    </source>
</evidence>
<feature type="domain" description="LTD" evidence="4">
    <location>
        <begin position="668"/>
        <end position="841"/>
    </location>
</feature>
<gene>
    <name evidence="5" type="ORF">DLJ74_10120</name>
</gene>